<dbReference type="InterPro" id="IPR001303">
    <property type="entry name" value="Aldolase_II/adducin_N"/>
</dbReference>
<reference evidence="4" key="1">
    <citation type="submission" date="2025-08" db="UniProtKB">
        <authorList>
            <consortium name="RefSeq"/>
        </authorList>
    </citation>
    <scope>IDENTIFICATION</scope>
    <source>
        <tissue evidence="4">Gonads</tissue>
    </source>
</reference>
<dbReference type="KEGG" id="lak:106180155"/>
<feature type="domain" description="Class II aldolase/adducin N-terminal" evidence="2">
    <location>
        <begin position="119"/>
        <end position="241"/>
    </location>
</feature>
<dbReference type="InParanoid" id="A0A2R2MPH1"/>
<evidence type="ECO:0000313" key="4">
    <source>
        <dbReference type="RefSeq" id="XP_023931912.1"/>
    </source>
</evidence>
<gene>
    <name evidence="4" type="primary">LOC106180155</name>
</gene>
<dbReference type="RefSeq" id="XP_023931912.1">
    <property type="nucleotide sequence ID" value="XM_024076144.1"/>
</dbReference>
<proteinExistence type="inferred from homology"/>
<dbReference type="InterPro" id="IPR036409">
    <property type="entry name" value="Aldolase_II/adducin_N_sf"/>
</dbReference>
<comment type="similarity">
    <text evidence="1">Belongs to the aldolase class II family. Adducin subfamily.</text>
</comment>
<keyword evidence="3" id="KW-1185">Reference proteome</keyword>
<dbReference type="Gene3D" id="3.40.225.10">
    <property type="entry name" value="Class II aldolase/adducin N-terminal domain"/>
    <property type="match status" value="1"/>
</dbReference>
<dbReference type="Proteomes" id="UP000085678">
    <property type="component" value="Unplaced"/>
</dbReference>
<sequence>MLHAVSFIGLVQSQLVRLSQSKHAPKKSSGLPKEGVIKFDIDHSDAILTAIERRSADRIKLVRDFLYNLHLVGQYLSGPYQGLGFGNVSELLPVQDQREDTLKTFCITGTQTGTIKALDSGKHFAVVTEYDFEKYRIKAHGCIKPSSEAITHAAIYESSPHIQAIIHVHSPVLWQALLLSPDDEVLKTAKDVEYGSYELAQAIRQLIKENQKQGWFLTAGHDDGLFFYGPNLVKTLELTLQVYKIVFKVSPVVIQNMKRLVARLETWNK</sequence>
<dbReference type="GeneID" id="106180155"/>
<evidence type="ECO:0000259" key="2">
    <source>
        <dbReference type="Pfam" id="PF00596"/>
    </source>
</evidence>
<dbReference type="AlphaFoldDB" id="A0A2R2MPH1"/>
<evidence type="ECO:0000313" key="3">
    <source>
        <dbReference type="Proteomes" id="UP000085678"/>
    </source>
</evidence>
<dbReference type="Pfam" id="PF00596">
    <property type="entry name" value="Aldolase_II"/>
    <property type="match status" value="1"/>
</dbReference>
<name>A0A2R2MPH1_LINAN</name>
<dbReference type="SUPFAM" id="SSF53639">
    <property type="entry name" value="AraD/HMP-PK domain-like"/>
    <property type="match status" value="1"/>
</dbReference>
<protein>
    <submittedName>
        <fullName evidence="4">Uncharacterized protein LOC106180155</fullName>
    </submittedName>
</protein>
<organism evidence="3 4">
    <name type="scientific">Lingula anatina</name>
    <name type="common">Brachiopod</name>
    <name type="synonym">Lingula unguis</name>
    <dbReference type="NCBI Taxonomy" id="7574"/>
    <lineage>
        <taxon>Eukaryota</taxon>
        <taxon>Metazoa</taxon>
        <taxon>Spiralia</taxon>
        <taxon>Lophotrochozoa</taxon>
        <taxon>Brachiopoda</taxon>
        <taxon>Linguliformea</taxon>
        <taxon>Lingulata</taxon>
        <taxon>Lingulida</taxon>
        <taxon>Linguloidea</taxon>
        <taxon>Lingulidae</taxon>
        <taxon>Lingula</taxon>
    </lineage>
</organism>
<evidence type="ECO:0000256" key="1">
    <source>
        <dbReference type="ARBA" id="ARBA00006274"/>
    </source>
</evidence>
<accession>A0A2R2MPH1</accession>